<name>A0AAP0I155_9MAGN</name>
<organism evidence="2 3">
    <name type="scientific">Stephania cephalantha</name>
    <dbReference type="NCBI Taxonomy" id="152367"/>
    <lineage>
        <taxon>Eukaryota</taxon>
        <taxon>Viridiplantae</taxon>
        <taxon>Streptophyta</taxon>
        <taxon>Embryophyta</taxon>
        <taxon>Tracheophyta</taxon>
        <taxon>Spermatophyta</taxon>
        <taxon>Magnoliopsida</taxon>
        <taxon>Ranunculales</taxon>
        <taxon>Menispermaceae</taxon>
        <taxon>Menispermoideae</taxon>
        <taxon>Cissampelideae</taxon>
        <taxon>Stephania</taxon>
    </lineage>
</organism>
<protein>
    <submittedName>
        <fullName evidence="2">Uncharacterized protein</fullName>
    </submittedName>
</protein>
<dbReference type="AlphaFoldDB" id="A0AAP0I155"/>
<keyword evidence="1" id="KW-0472">Membrane</keyword>
<comment type="caution">
    <text evidence="2">The sequence shown here is derived from an EMBL/GenBank/DDBJ whole genome shotgun (WGS) entry which is preliminary data.</text>
</comment>
<keyword evidence="3" id="KW-1185">Reference proteome</keyword>
<feature type="transmembrane region" description="Helical" evidence="1">
    <location>
        <begin position="29"/>
        <end position="51"/>
    </location>
</feature>
<reference evidence="2 3" key="1">
    <citation type="submission" date="2024-01" db="EMBL/GenBank/DDBJ databases">
        <title>Genome assemblies of Stephania.</title>
        <authorList>
            <person name="Yang L."/>
        </authorList>
    </citation>
    <scope>NUCLEOTIDE SEQUENCE [LARGE SCALE GENOMIC DNA]</scope>
    <source>
        <strain evidence="2">JXDWG</strain>
        <tissue evidence="2">Leaf</tissue>
    </source>
</reference>
<proteinExistence type="predicted"/>
<accession>A0AAP0I155</accession>
<keyword evidence="1" id="KW-1133">Transmembrane helix</keyword>
<dbReference type="EMBL" id="JBBNAG010000009">
    <property type="protein sequence ID" value="KAK9105867.1"/>
    <property type="molecule type" value="Genomic_DNA"/>
</dbReference>
<keyword evidence="1" id="KW-0812">Transmembrane</keyword>
<evidence type="ECO:0000313" key="2">
    <source>
        <dbReference type="EMBL" id="KAK9105867.1"/>
    </source>
</evidence>
<evidence type="ECO:0000313" key="3">
    <source>
        <dbReference type="Proteomes" id="UP001419268"/>
    </source>
</evidence>
<sequence length="72" mass="8391">MIGRHDPWKKPSKISLGMTSPSILAHRHAIYFFILSGWLLVAITFLLSWSFSNLQQVSAFDHKHCHYFFKSI</sequence>
<dbReference type="Proteomes" id="UP001419268">
    <property type="component" value="Unassembled WGS sequence"/>
</dbReference>
<gene>
    <name evidence="2" type="ORF">Scep_022711</name>
</gene>
<evidence type="ECO:0000256" key="1">
    <source>
        <dbReference type="SAM" id="Phobius"/>
    </source>
</evidence>